<dbReference type="AlphaFoldDB" id="A0A2S7T045"/>
<evidence type="ECO:0000313" key="1">
    <source>
        <dbReference type="EMBL" id="PQJ12237.1"/>
    </source>
</evidence>
<organism evidence="1 2">
    <name type="scientific">Flavipsychrobacter stenotrophus</name>
    <dbReference type="NCBI Taxonomy" id="2077091"/>
    <lineage>
        <taxon>Bacteria</taxon>
        <taxon>Pseudomonadati</taxon>
        <taxon>Bacteroidota</taxon>
        <taxon>Chitinophagia</taxon>
        <taxon>Chitinophagales</taxon>
        <taxon>Chitinophagaceae</taxon>
        <taxon>Flavipsychrobacter</taxon>
    </lineage>
</organism>
<comment type="caution">
    <text evidence="1">The sequence shown here is derived from an EMBL/GenBank/DDBJ whole genome shotgun (WGS) entry which is preliminary data.</text>
</comment>
<proteinExistence type="predicted"/>
<keyword evidence="2" id="KW-1185">Reference proteome</keyword>
<dbReference type="RefSeq" id="WP_105037121.1">
    <property type="nucleotide sequence ID" value="NZ_PPSL01000001.1"/>
</dbReference>
<dbReference type="Proteomes" id="UP000239872">
    <property type="component" value="Unassembled WGS sequence"/>
</dbReference>
<sequence>MKKAVAIIIFLSLLTQCVIQLGVWGYYQVNKAYIAQNLCENRNKPQKKCCGKCYLRKQLKKVDENSTSKKAPVKTEKSETLVFVVTPAFSAPQHFIPSLSSVHTPVGQHMFGYTIPLPIFHPPSVAA</sequence>
<dbReference type="OrthoDB" id="980645at2"/>
<accession>A0A2S7T045</accession>
<gene>
    <name evidence="1" type="ORF">CJD36_000310</name>
</gene>
<name>A0A2S7T045_9BACT</name>
<dbReference type="EMBL" id="PPSL01000001">
    <property type="protein sequence ID" value="PQJ12237.1"/>
    <property type="molecule type" value="Genomic_DNA"/>
</dbReference>
<reference evidence="1 2" key="1">
    <citation type="submission" date="2018-01" db="EMBL/GenBank/DDBJ databases">
        <title>A novel member of the phylum Bacteroidetes isolated from glacier ice.</title>
        <authorList>
            <person name="Liu Q."/>
            <person name="Xin Y.-H."/>
        </authorList>
    </citation>
    <scope>NUCLEOTIDE SEQUENCE [LARGE SCALE GENOMIC DNA]</scope>
    <source>
        <strain evidence="1 2">RB1R16</strain>
    </source>
</reference>
<protein>
    <submittedName>
        <fullName evidence="1">Uncharacterized protein</fullName>
    </submittedName>
</protein>
<evidence type="ECO:0000313" key="2">
    <source>
        <dbReference type="Proteomes" id="UP000239872"/>
    </source>
</evidence>